<feature type="region of interest" description="Disordered" evidence="1">
    <location>
        <begin position="752"/>
        <end position="773"/>
    </location>
</feature>
<dbReference type="RefSeq" id="XP_021322126.1">
    <property type="nucleotide sequence ID" value="XM_021466451.3"/>
</dbReference>
<feature type="transmembrane region" description="Helical" evidence="2">
    <location>
        <begin position="662"/>
        <end position="683"/>
    </location>
</feature>
<feature type="region of interest" description="Disordered" evidence="1">
    <location>
        <begin position="74"/>
        <end position="102"/>
    </location>
</feature>
<feature type="compositionally biased region" description="Basic and acidic residues" evidence="1">
    <location>
        <begin position="130"/>
        <end position="144"/>
    </location>
</feature>
<organism evidence="3 4">
    <name type="scientific">Danio rerio</name>
    <name type="common">Zebrafish</name>
    <name type="synonym">Brachydanio rerio</name>
    <dbReference type="NCBI Taxonomy" id="7955"/>
    <lineage>
        <taxon>Eukaryota</taxon>
        <taxon>Metazoa</taxon>
        <taxon>Chordata</taxon>
        <taxon>Craniata</taxon>
        <taxon>Vertebrata</taxon>
        <taxon>Euteleostomi</taxon>
        <taxon>Actinopterygii</taxon>
        <taxon>Neopterygii</taxon>
        <taxon>Teleostei</taxon>
        <taxon>Ostariophysi</taxon>
        <taxon>Cypriniformes</taxon>
        <taxon>Danionidae</taxon>
        <taxon>Danioninae</taxon>
        <taxon>Danio</taxon>
    </lineage>
</organism>
<feature type="region of interest" description="Disordered" evidence="1">
    <location>
        <begin position="785"/>
        <end position="867"/>
    </location>
</feature>
<evidence type="ECO:0000256" key="1">
    <source>
        <dbReference type="SAM" id="MobiDB-lite"/>
    </source>
</evidence>
<feature type="compositionally biased region" description="Polar residues" evidence="1">
    <location>
        <begin position="793"/>
        <end position="806"/>
    </location>
</feature>
<feature type="region of interest" description="Disordered" evidence="1">
    <location>
        <begin position="559"/>
        <end position="584"/>
    </location>
</feature>
<evidence type="ECO:0000313" key="3">
    <source>
        <dbReference type="Proteomes" id="UP000000437"/>
    </source>
</evidence>
<dbReference type="OrthoDB" id="9451284at2759"/>
<feature type="region of interest" description="Disordered" evidence="1">
    <location>
        <begin position="118"/>
        <end position="147"/>
    </location>
</feature>
<dbReference type="CTD" id="2124"/>
<keyword evidence="3" id="KW-1185">Reference proteome</keyword>
<dbReference type="GeneID" id="101882500"/>
<keyword evidence="2" id="KW-0812">Transmembrane</keyword>
<feature type="region of interest" description="Disordered" evidence="1">
    <location>
        <begin position="306"/>
        <end position="350"/>
    </location>
</feature>
<feature type="region of interest" description="Disordered" evidence="1">
    <location>
        <begin position="514"/>
        <end position="537"/>
    </location>
</feature>
<sequence>MPRFSKDTMRATLCTIAFLYFLPWSLNGHLTTSHKNTVVPNTADKASGQREYTIDSGIDNVVSVSKSIQMLHLRSHSEQQGIRSKTPYADDKLSNQRTSKNAENDQYNLTTLLAQPKTKLSQEVASTPQKEQRKMTESWYREKSTSPLQKVLTHHALTKRPNTTNANVSPKEPRSMGPLDTLEATQISVSRSVQTKDFTSHSDQQGVHSRFTLKGEEETSYRSRKTHDDQGLTTMLAQPNNKILQNVKTTVQKEDKQTNSSHRPHTTFPLQIENTTELFASTKTPNTTRTDVLPEKAKYVLVSRSKQMQKLTSHSGQRIVHPRTLNGETPNRRTKRNEGDGEYTFGPTENHLTQRAATTAQKEQANMSETSNIPDSTFLTRTENAAESIKIPYITKVDTLRTSMGPSETREVIQVSQSRSVQTQDFTSHSKQPDLLQTFRNEDETSNWRTKRNADDSQQNLTPTLTQPIKLITQEVTTTPNKKRKPTEIHHRLHNSSLQIENATEFNISTQPPIATTTNFSQIGTTKRDHSETQETTLETLSTTDFSGLYGVEKNETDANKNNTYKDVHTSHTTMGTSKEPSPMTHAHTSAIIAETNVSGAATVGLKTTEGKVTIKWTQGPEVKTQPVTKTKKSSTTKKTTPKQSTTLSIKKDSQKANPGPAVAGVIVTTFLLMFIAIIIILVRKRKMQKRQLENPVWAGPSPFLDGDVHPNLPTMDESEAINRHSFNQMSISNHLAFGRNTSEDVFMEDIPQGSTFGVQNPDETNATNGNSTAVQDPIQAEENKIQDGQAPVDSSSDTKTPSAETAQGPVIDNGESEQADDLTPSSFKDIAIKPPPLVSIDLDSLSEEAAPFQTSDSVDAPAPPQP</sequence>
<feature type="region of interest" description="Disordered" evidence="1">
    <location>
        <begin position="624"/>
        <end position="659"/>
    </location>
</feature>
<keyword evidence="2" id="KW-1133">Transmembrane helix</keyword>
<feature type="compositionally biased region" description="Polar residues" evidence="1">
    <location>
        <begin position="753"/>
        <end position="773"/>
    </location>
</feature>
<dbReference type="Proteomes" id="UP000000437">
    <property type="component" value="Chromosome 15"/>
</dbReference>
<reference evidence="4" key="1">
    <citation type="submission" date="2025-08" db="UniProtKB">
        <authorList>
            <consortium name="RefSeq"/>
        </authorList>
    </citation>
    <scope>IDENTIFICATION</scope>
    <source>
        <strain evidence="4">Tuebingen</strain>
        <tissue evidence="4">Fibroblasts and whole tissue</tissue>
    </source>
</reference>
<protein>
    <submittedName>
        <fullName evidence="4">Protein EVI2B</fullName>
    </submittedName>
</protein>
<dbReference type="AlphaFoldDB" id="A0A8M9PIR4"/>
<keyword evidence="2" id="KW-0472">Membrane</keyword>
<gene>
    <name evidence="4" type="primary">evi2b</name>
</gene>
<feature type="compositionally biased region" description="Polar residues" evidence="1">
    <location>
        <begin position="571"/>
        <end position="580"/>
    </location>
</feature>
<dbReference type="KEGG" id="dre:101882500"/>
<name>A0A8M9PIR4_DANRE</name>
<evidence type="ECO:0000313" key="4">
    <source>
        <dbReference type="RefSeq" id="XP_021322126.1"/>
    </source>
</evidence>
<feature type="compositionally biased region" description="Polar residues" evidence="1">
    <location>
        <begin position="306"/>
        <end position="316"/>
    </location>
</feature>
<accession>A0A8M9PIR4</accession>
<proteinExistence type="predicted"/>
<feature type="compositionally biased region" description="Polar residues" evidence="1">
    <location>
        <begin position="118"/>
        <end position="129"/>
    </location>
</feature>
<feature type="compositionally biased region" description="Polar residues" evidence="1">
    <location>
        <begin position="514"/>
        <end position="525"/>
    </location>
</feature>
<feature type="compositionally biased region" description="Low complexity" evidence="1">
    <location>
        <begin position="637"/>
        <end position="647"/>
    </location>
</feature>
<feature type="compositionally biased region" description="Basic and acidic residues" evidence="1">
    <location>
        <begin position="559"/>
        <end position="570"/>
    </location>
</feature>
<evidence type="ECO:0000256" key="2">
    <source>
        <dbReference type="SAM" id="Phobius"/>
    </source>
</evidence>